<dbReference type="InterPro" id="IPR011101">
    <property type="entry name" value="DUF5131"/>
</dbReference>
<dbReference type="AlphaFoldDB" id="A0A068T8I6"/>
<dbReference type="Pfam" id="PF07505">
    <property type="entry name" value="DUF5131"/>
    <property type="match status" value="1"/>
</dbReference>
<accession>A0A068T8I6</accession>
<dbReference type="EMBL" id="HG938355">
    <property type="protein sequence ID" value="CDN54773.1"/>
    <property type="molecule type" value="Genomic_DNA"/>
</dbReference>
<dbReference type="Proteomes" id="UP000028186">
    <property type="component" value="Chromosome I"/>
</dbReference>
<name>A0A068T8I6_NEOGA</name>
<gene>
    <name evidence="1" type="ORF">RG1141_CH24350</name>
</gene>
<sequence>MAMNSAIEWTDHTFNPWTGCTNISPGCDNCYAEAWSKRSGHVKWGNSPRKRTTESYWKAPHIWQAKAAQFAALNGRRQRVFCASLADVFDNQADPAWRTDLFDVIRQTPALDWQLLTKRPQNIRKMLPPDWGNQGYHNVWLGFTAEDQVRFDQRKRFIREIPATVWFVSYEPAIGPLRLSEADPKPNWLISGGESGHGSRPMISQWARDIITDCRRHGIPILHKQWGAYGNNPLVQELGLDIASAKVQDPYGKGGGLVDGELIREFPVNRSVSASNAA</sequence>
<protein>
    <submittedName>
        <fullName evidence="1">Gp37Gp68 family protein</fullName>
    </submittedName>
</protein>
<reference evidence="2" key="1">
    <citation type="journal article" date="2014" name="BMC Genomics">
        <title>Genome sequencing of two Neorhizobium galegae strains reveals a noeT gene responsible for the unusual acetylation of the nodulation factors.</title>
        <authorList>
            <person name="Osterman J."/>
            <person name="Marsh J."/>
            <person name="Laine P.K."/>
            <person name="Zeng Z."/>
            <person name="Alatalo E."/>
            <person name="Sullivan J.T."/>
            <person name="Young J.P."/>
            <person name="Thomas-Oates J."/>
            <person name="Paulin L."/>
            <person name="Lindstrom K."/>
        </authorList>
    </citation>
    <scope>NUCLEOTIDE SEQUENCE [LARGE SCALE GENOMIC DNA]</scope>
    <source>
        <strain evidence="2">HAMBI 1141</strain>
    </source>
</reference>
<dbReference type="KEGG" id="ngl:RG1141_CH24350"/>
<dbReference type="RefSeq" id="WP_051899766.1">
    <property type="nucleotide sequence ID" value="NZ_HG938355.1"/>
</dbReference>
<organism evidence="1 2">
    <name type="scientific">Neorhizobium galegae bv. officinalis bv. officinalis str. HAMBI 1141</name>
    <dbReference type="NCBI Taxonomy" id="1028801"/>
    <lineage>
        <taxon>Bacteria</taxon>
        <taxon>Pseudomonadati</taxon>
        <taxon>Pseudomonadota</taxon>
        <taxon>Alphaproteobacteria</taxon>
        <taxon>Hyphomicrobiales</taxon>
        <taxon>Rhizobiaceae</taxon>
        <taxon>Rhizobium/Agrobacterium group</taxon>
        <taxon>Neorhizobium</taxon>
    </lineage>
</organism>
<dbReference type="eggNOG" id="COG4422">
    <property type="taxonomic scope" value="Bacteria"/>
</dbReference>
<evidence type="ECO:0000313" key="1">
    <source>
        <dbReference type="EMBL" id="CDN54773.1"/>
    </source>
</evidence>
<dbReference type="HOGENOM" id="CLU_054184_0_0_5"/>
<evidence type="ECO:0000313" key="2">
    <source>
        <dbReference type="Proteomes" id="UP000028186"/>
    </source>
</evidence>
<proteinExistence type="predicted"/>